<dbReference type="Proteomes" id="UP000572072">
    <property type="component" value="Unassembled WGS sequence"/>
</dbReference>
<proteinExistence type="predicted"/>
<dbReference type="EMBL" id="VTYN01000014">
    <property type="protein sequence ID" value="NOH49142.1"/>
    <property type="molecule type" value="Genomic_DNA"/>
</dbReference>
<organism evidence="1 2">
    <name type="scientific">Vibrio rotiferianus</name>
    <dbReference type="NCBI Taxonomy" id="190895"/>
    <lineage>
        <taxon>Bacteria</taxon>
        <taxon>Pseudomonadati</taxon>
        <taxon>Pseudomonadota</taxon>
        <taxon>Gammaproteobacteria</taxon>
        <taxon>Vibrionales</taxon>
        <taxon>Vibrionaceae</taxon>
        <taxon>Vibrio</taxon>
    </lineage>
</organism>
<sequence length="37" mass="4245">MKTHFAPYFAYLFSNYKHIFCSLCVQSSLLNLVITSG</sequence>
<reference evidence="1 2" key="1">
    <citation type="submission" date="2019-08" db="EMBL/GenBank/DDBJ databases">
        <title>Draft genome sequencing and comparative genomics of hatchery-associated Vibrios.</title>
        <authorList>
            <person name="Kehlet-Delgado H."/>
            <person name="Mueller R.S."/>
        </authorList>
    </citation>
    <scope>NUCLEOTIDE SEQUENCE [LARGE SCALE GENOMIC DNA]</scope>
    <source>
        <strain evidence="1 2">00-78-3</strain>
    </source>
</reference>
<name>A0A7Y3Z9S2_9VIBR</name>
<evidence type="ECO:0000313" key="1">
    <source>
        <dbReference type="EMBL" id="NOH49142.1"/>
    </source>
</evidence>
<accession>A0A7Y3Z9S2</accession>
<protein>
    <submittedName>
        <fullName evidence="1">Uncharacterized protein</fullName>
    </submittedName>
</protein>
<comment type="caution">
    <text evidence="1">The sequence shown here is derived from an EMBL/GenBank/DDBJ whole genome shotgun (WGS) entry which is preliminary data.</text>
</comment>
<gene>
    <name evidence="1" type="ORF">F0262_13885</name>
</gene>
<evidence type="ECO:0000313" key="2">
    <source>
        <dbReference type="Proteomes" id="UP000572072"/>
    </source>
</evidence>
<dbReference type="AlphaFoldDB" id="A0A7Y3Z9S2"/>